<evidence type="ECO:0000256" key="5">
    <source>
        <dbReference type="ARBA" id="ARBA00022989"/>
    </source>
</evidence>
<feature type="transmembrane region" description="Helical" evidence="7">
    <location>
        <begin position="82"/>
        <end position="100"/>
    </location>
</feature>
<dbReference type="CDD" id="cd06261">
    <property type="entry name" value="TM_PBP2"/>
    <property type="match status" value="1"/>
</dbReference>
<evidence type="ECO:0000256" key="4">
    <source>
        <dbReference type="ARBA" id="ARBA00022692"/>
    </source>
</evidence>
<feature type="transmembrane region" description="Helical" evidence="7">
    <location>
        <begin position="266"/>
        <end position="285"/>
    </location>
</feature>
<feature type="transmembrane region" description="Helical" evidence="7">
    <location>
        <begin position="12"/>
        <end position="39"/>
    </location>
</feature>
<evidence type="ECO:0000256" key="7">
    <source>
        <dbReference type="RuleBase" id="RU363032"/>
    </source>
</evidence>
<dbReference type="KEGG" id="pswu:SY83_10245"/>
<keyword evidence="3" id="KW-1003">Cell membrane</keyword>
<name>A0A172THU8_9BACL</name>
<dbReference type="STRING" id="1178515.SY83_10245"/>
<dbReference type="PROSITE" id="PS50928">
    <property type="entry name" value="ABC_TM1"/>
    <property type="match status" value="1"/>
</dbReference>
<feature type="transmembrane region" description="Helical" evidence="7">
    <location>
        <begin position="45"/>
        <end position="62"/>
    </location>
</feature>
<comment type="similarity">
    <text evidence="7">Belongs to the binding-protein-dependent transport system permease family.</text>
</comment>
<dbReference type="EMBL" id="CP011388">
    <property type="protein sequence ID" value="ANE46590.1"/>
    <property type="molecule type" value="Genomic_DNA"/>
</dbReference>
<dbReference type="InterPro" id="IPR035906">
    <property type="entry name" value="MetI-like_sf"/>
</dbReference>
<dbReference type="RefSeq" id="WP_068606183.1">
    <property type="nucleotide sequence ID" value="NZ_CP011388.1"/>
</dbReference>
<dbReference type="PANTHER" id="PTHR43744">
    <property type="entry name" value="ABC TRANSPORTER PERMEASE PROTEIN MG189-RELATED-RELATED"/>
    <property type="match status" value="1"/>
</dbReference>
<keyword evidence="10" id="KW-1185">Reference proteome</keyword>
<accession>A0A172THU8</accession>
<evidence type="ECO:0000259" key="8">
    <source>
        <dbReference type="PROSITE" id="PS50928"/>
    </source>
</evidence>
<dbReference type="Proteomes" id="UP000076927">
    <property type="component" value="Chromosome"/>
</dbReference>
<organism evidence="9 10">
    <name type="scientific">Paenibacillus swuensis</name>
    <dbReference type="NCBI Taxonomy" id="1178515"/>
    <lineage>
        <taxon>Bacteria</taxon>
        <taxon>Bacillati</taxon>
        <taxon>Bacillota</taxon>
        <taxon>Bacilli</taxon>
        <taxon>Bacillales</taxon>
        <taxon>Paenibacillaceae</taxon>
        <taxon>Paenibacillus</taxon>
    </lineage>
</organism>
<feature type="domain" description="ABC transmembrane type-1" evidence="8">
    <location>
        <begin position="75"/>
        <end position="277"/>
    </location>
</feature>
<dbReference type="GO" id="GO:0005886">
    <property type="term" value="C:plasma membrane"/>
    <property type="evidence" value="ECO:0007669"/>
    <property type="project" value="UniProtKB-SubCell"/>
</dbReference>
<keyword evidence="4 7" id="KW-0812">Transmembrane</keyword>
<feature type="transmembrane region" description="Helical" evidence="7">
    <location>
        <begin position="112"/>
        <end position="132"/>
    </location>
</feature>
<evidence type="ECO:0000256" key="3">
    <source>
        <dbReference type="ARBA" id="ARBA00022475"/>
    </source>
</evidence>
<dbReference type="GO" id="GO:0055085">
    <property type="term" value="P:transmembrane transport"/>
    <property type="evidence" value="ECO:0007669"/>
    <property type="project" value="InterPro"/>
</dbReference>
<keyword evidence="5 7" id="KW-1133">Transmembrane helix</keyword>
<evidence type="ECO:0000313" key="9">
    <source>
        <dbReference type="EMBL" id="ANE46590.1"/>
    </source>
</evidence>
<dbReference type="InterPro" id="IPR000515">
    <property type="entry name" value="MetI-like"/>
</dbReference>
<dbReference type="OrthoDB" id="9810086at2"/>
<dbReference type="PATRIC" id="fig|1178515.4.peg.2052"/>
<feature type="transmembrane region" description="Helical" evidence="7">
    <location>
        <begin position="184"/>
        <end position="207"/>
    </location>
</feature>
<proteinExistence type="inferred from homology"/>
<keyword evidence="2 7" id="KW-0813">Transport</keyword>
<protein>
    <submittedName>
        <fullName evidence="9">ABC transporter permease</fullName>
    </submittedName>
</protein>
<dbReference type="PANTHER" id="PTHR43744:SF9">
    <property type="entry name" value="POLYGALACTURONAN_RHAMNOGALACTURONAN TRANSPORT SYSTEM PERMEASE PROTEIN YTCP"/>
    <property type="match status" value="1"/>
</dbReference>
<evidence type="ECO:0000256" key="6">
    <source>
        <dbReference type="ARBA" id="ARBA00023136"/>
    </source>
</evidence>
<gene>
    <name evidence="9" type="ORF">SY83_10245</name>
</gene>
<reference evidence="9 10" key="1">
    <citation type="submission" date="2015-01" db="EMBL/GenBank/DDBJ databases">
        <title>Paenibacillus swuensis/DY6/whole genome sequencing.</title>
        <authorList>
            <person name="Kim M.K."/>
            <person name="Srinivasan S."/>
            <person name="Lee J.-J."/>
        </authorList>
    </citation>
    <scope>NUCLEOTIDE SEQUENCE [LARGE SCALE GENOMIC DNA]</scope>
    <source>
        <strain evidence="9 10">DY6</strain>
    </source>
</reference>
<evidence type="ECO:0000256" key="2">
    <source>
        <dbReference type="ARBA" id="ARBA00022448"/>
    </source>
</evidence>
<evidence type="ECO:0000256" key="1">
    <source>
        <dbReference type="ARBA" id="ARBA00004651"/>
    </source>
</evidence>
<dbReference type="AlphaFoldDB" id="A0A172THU8"/>
<evidence type="ECO:0000313" key="10">
    <source>
        <dbReference type="Proteomes" id="UP000076927"/>
    </source>
</evidence>
<dbReference type="Gene3D" id="1.10.3720.10">
    <property type="entry name" value="MetI-like"/>
    <property type="match status" value="1"/>
</dbReference>
<dbReference type="SUPFAM" id="SSF161098">
    <property type="entry name" value="MetI-like"/>
    <property type="match status" value="1"/>
</dbReference>
<feature type="transmembrane region" description="Helical" evidence="7">
    <location>
        <begin position="144"/>
        <end position="164"/>
    </location>
</feature>
<sequence length="295" mass="32822">MVVSRTAGSKIADGIILIALLLMAFLCIAPLLHVAAISLSDSAKVSAGLVSFLPLGINFDSYIKIMNDSRFYEAFGISVQRVLLGGLINFVLCVLMAYPLSREKSEFKPRNLYMWFLIFTMMFSAGLVPTYITIKSLHLMDTIWALVLPGAVPVFNLILLVNFFRNLPKELDEAAYMDGAGPLYLLFYVYIPLSLPAIATITLFSIVGHWNSFFDGLIYMNYPENFPLQTYISQVVINIDPNNITNVNDVSALAAISNRTLSAAKIFLSMLPILLIYPFLQRYFITGITLGSVKE</sequence>
<comment type="subcellular location">
    <subcellularLocation>
        <location evidence="1 7">Cell membrane</location>
        <topology evidence="1 7">Multi-pass membrane protein</topology>
    </subcellularLocation>
</comment>
<keyword evidence="6 7" id="KW-0472">Membrane</keyword>
<dbReference type="Pfam" id="PF00528">
    <property type="entry name" value="BPD_transp_1"/>
    <property type="match status" value="1"/>
</dbReference>